<dbReference type="Proteomes" id="UP000198406">
    <property type="component" value="Unassembled WGS sequence"/>
</dbReference>
<organism evidence="3 4">
    <name type="scientific">Fistulifera solaris</name>
    <name type="common">Oleaginous diatom</name>
    <dbReference type="NCBI Taxonomy" id="1519565"/>
    <lineage>
        <taxon>Eukaryota</taxon>
        <taxon>Sar</taxon>
        <taxon>Stramenopiles</taxon>
        <taxon>Ochrophyta</taxon>
        <taxon>Bacillariophyta</taxon>
        <taxon>Bacillariophyceae</taxon>
        <taxon>Bacillariophycidae</taxon>
        <taxon>Naviculales</taxon>
        <taxon>Naviculaceae</taxon>
        <taxon>Fistulifera</taxon>
    </lineage>
</organism>
<evidence type="ECO:0000256" key="2">
    <source>
        <dbReference type="SAM" id="SignalP"/>
    </source>
</evidence>
<evidence type="ECO:0000256" key="1">
    <source>
        <dbReference type="SAM" id="Phobius"/>
    </source>
</evidence>
<comment type="caution">
    <text evidence="3">The sequence shown here is derived from an EMBL/GenBank/DDBJ whole genome shotgun (WGS) entry which is preliminary data.</text>
</comment>
<dbReference type="OrthoDB" id="54228at2759"/>
<sequence length="197" mass="22031">MYNSSSSSRFPRKSSPCFRTALLCLFLFYSTTTTNAYRMGEPVDTALAWDSQPAFLAQMPRFAIQSQSQIQVPSSAQYVTFSLEDGLWGLPAVKLTSSFERLVVQLVYSAGAIQAIHSEPVYRNELEDDSKPAFFTVEYRWIEEPHVTPEAGQTIMFLVVVAVSVWIVWTVLMSTDGSTLSSEQIGHSSFSAIPKYE</sequence>
<keyword evidence="1" id="KW-0472">Membrane</keyword>
<keyword evidence="1" id="KW-0812">Transmembrane</keyword>
<gene>
    <name evidence="3" type="ORF">FisN_6Hh407</name>
</gene>
<protein>
    <submittedName>
        <fullName evidence="3">Uncharacterized protein</fullName>
    </submittedName>
</protein>
<name>A0A1Z5KET2_FISSO</name>
<feature type="signal peptide" evidence="2">
    <location>
        <begin position="1"/>
        <end position="36"/>
    </location>
</feature>
<keyword evidence="2" id="KW-0732">Signal</keyword>
<proteinExistence type="predicted"/>
<evidence type="ECO:0000313" key="3">
    <source>
        <dbReference type="EMBL" id="GAX24824.1"/>
    </source>
</evidence>
<dbReference type="AlphaFoldDB" id="A0A1Z5KET2"/>
<evidence type="ECO:0000313" key="4">
    <source>
        <dbReference type="Proteomes" id="UP000198406"/>
    </source>
</evidence>
<dbReference type="EMBL" id="BDSP01000216">
    <property type="protein sequence ID" value="GAX24824.1"/>
    <property type="molecule type" value="Genomic_DNA"/>
</dbReference>
<accession>A0A1Z5KET2</accession>
<keyword evidence="4" id="KW-1185">Reference proteome</keyword>
<reference evidence="3 4" key="1">
    <citation type="journal article" date="2015" name="Plant Cell">
        <title>Oil accumulation by the oleaginous diatom Fistulifera solaris as revealed by the genome and transcriptome.</title>
        <authorList>
            <person name="Tanaka T."/>
            <person name="Maeda Y."/>
            <person name="Veluchamy A."/>
            <person name="Tanaka M."/>
            <person name="Abida H."/>
            <person name="Marechal E."/>
            <person name="Bowler C."/>
            <person name="Muto M."/>
            <person name="Sunaga Y."/>
            <person name="Tanaka M."/>
            <person name="Yoshino T."/>
            <person name="Taniguchi T."/>
            <person name="Fukuda Y."/>
            <person name="Nemoto M."/>
            <person name="Matsumoto M."/>
            <person name="Wong P.S."/>
            <person name="Aburatani S."/>
            <person name="Fujibuchi W."/>
        </authorList>
    </citation>
    <scope>NUCLEOTIDE SEQUENCE [LARGE SCALE GENOMIC DNA]</scope>
    <source>
        <strain evidence="3 4">JPCC DA0580</strain>
    </source>
</reference>
<keyword evidence="1" id="KW-1133">Transmembrane helix</keyword>
<feature type="chain" id="PRO_5013232873" evidence="2">
    <location>
        <begin position="37"/>
        <end position="197"/>
    </location>
</feature>
<feature type="transmembrane region" description="Helical" evidence="1">
    <location>
        <begin position="154"/>
        <end position="172"/>
    </location>
</feature>
<dbReference type="InParanoid" id="A0A1Z5KET2"/>